<name>A0ACC1NVB4_9HYPO</name>
<evidence type="ECO:0000313" key="1">
    <source>
        <dbReference type="EMBL" id="KAJ2982801.1"/>
    </source>
</evidence>
<gene>
    <name evidence="1" type="ORF">NQ176_g1155</name>
</gene>
<evidence type="ECO:0000313" key="2">
    <source>
        <dbReference type="Proteomes" id="UP001143910"/>
    </source>
</evidence>
<sequence length="498" mass="54082">MSPHQSSDIIPAIRTSCDRCHLQKLKCSVPSSTDSPSTQRSCTRCDRAKVPCTFGRRSRPKRSAWAGAASSPAVAKKSREAAKTGSPNDLDASRATRSGEEQTITEAYRGGNHGDDQDTTTSDVAASTSSSENFTFDPNWMVHDAISTEMVPEPLQEAQARGVGDMYTFQGSEPVFLNVEHLLDQGGGTPHSFGITFPPTARSDDNNNNSTGDGPIEFHQQASIQPGQCLTTAAAATSTTTTTTTRMLLSLASDLEDHLESMEDMPHQRWGACDHDCIDRYPIGRVVHLSQKFASLAKELQRARSEDSGGLEQQPQDFPSWSRPRISTGLLTPSSLLSDSGSYSSSCTNTAATQLPSPETPGILILLSCYLTLIRIYVIVLDHFQHHLESSGRRAAQTVNLAPTMCLGELPSSNTSYNQIYEGSCIMLNALREAVEAFGIRCNVKLSSSAAAWAGVSFSDALVGQQMTQSARDIYRGYAEIEARVASIKDWIRQQLEF</sequence>
<keyword evidence="2" id="KW-1185">Reference proteome</keyword>
<accession>A0ACC1NVB4</accession>
<organism evidence="1 2">
    <name type="scientific">Zarea fungicola</name>
    <dbReference type="NCBI Taxonomy" id="93591"/>
    <lineage>
        <taxon>Eukaryota</taxon>
        <taxon>Fungi</taxon>
        <taxon>Dikarya</taxon>
        <taxon>Ascomycota</taxon>
        <taxon>Pezizomycotina</taxon>
        <taxon>Sordariomycetes</taxon>
        <taxon>Hypocreomycetidae</taxon>
        <taxon>Hypocreales</taxon>
        <taxon>Cordycipitaceae</taxon>
        <taxon>Zarea</taxon>
    </lineage>
</organism>
<dbReference type="EMBL" id="JANJQO010000057">
    <property type="protein sequence ID" value="KAJ2982801.1"/>
    <property type="molecule type" value="Genomic_DNA"/>
</dbReference>
<proteinExistence type="predicted"/>
<comment type="caution">
    <text evidence="1">The sequence shown here is derived from an EMBL/GenBank/DDBJ whole genome shotgun (WGS) entry which is preliminary data.</text>
</comment>
<reference evidence="1" key="1">
    <citation type="submission" date="2022-08" db="EMBL/GenBank/DDBJ databases">
        <title>Genome Sequence of Lecanicillium fungicola.</title>
        <authorList>
            <person name="Buettner E."/>
        </authorList>
    </citation>
    <scope>NUCLEOTIDE SEQUENCE</scope>
    <source>
        <strain evidence="1">Babe33</strain>
    </source>
</reference>
<dbReference type="Proteomes" id="UP001143910">
    <property type="component" value="Unassembled WGS sequence"/>
</dbReference>
<protein>
    <submittedName>
        <fullName evidence="1">Uncharacterized protein</fullName>
    </submittedName>
</protein>